<dbReference type="SUPFAM" id="SSF48726">
    <property type="entry name" value="Immunoglobulin"/>
    <property type="match status" value="2"/>
</dbReference>
<evidence type="ECO:0000259" key="2">
    <source>
        <dbReference type="PROSITE" id="PS50835"/>
    </source>
</evidence>
<dbReference type="SMART" id="SM00408">
    <property type="entry name" value="IGc2"/>
    <property type="match status" value="2"/>
</dbReference>
<accession>A0A6G1SK09</accession>
<gene>
    <name evidence="4" type="ORF">g.9210</name>
    <name evidence="3" type="ORF">g.9211</name>
</gene>
<dbReference type="EMBL" id="GGYP01006083">
    <property type="protein sequence ID" value="MDE50854.1"/>
    <property type="molecule type" value="Transcribed_RNA"/>
</dbReference>
<dbReference type="PANTHER" id="PTHR45889:SF8">
    <property type="entry name" value="IG-LIKE DOMAIN-CONTAINING PROTEIN"/>
    <property type="match status" value="1"/>
</dbReference>
<dbReference type="AlphaFoldDB" id="A0A6G1SK09"/>
<feature type="domain" description="Ig-like" evidence="2">
    <location>
        <begin position="157"/>
        <end position="261"/>
    </location>
</feature>
<dbReference type="InterPro" id="IPR013783">
    <property type="entry name" value="Ig-like_fold"/>
</dbReference>
<protein>
    <recommendedName>
        <fullName evidence="2">Ig-like domain-containing protein</fullName>
    </recommendedName>
</protein>
<feature type="transmembrane region" description="Helical" evidence="1">
    <location>
        <begin position="270"/>
        <end position="291"/>
    </location>
</feature>
<keyword evidence="1" id="KW-0472">Membrane</keyword>
<evidence type="ECO:0000256" key="1">
    <source>
        <dbReference type="SAM" id="Phobius"/>
    </source>
</evidence>
<dbReference type="InterPro" id="IPR003599">
    <property type="entry name" value="Ig_sub"/>
</dbReference>
<feature type="domain" description="Ig-like" evidence="2">
    <location>
        <begin position="54"/>
        <end position="152"/>
    </location>
</feature>
<evidence type="ECO:0000313" key="4">
    <source>
        <dbReference type="EMBL" id="MDE50854.1"/>
    </source>
</evidence>
<dbReference type="PROSITE" id="PS50835">
    <property type="entry name" value="IG_LIKE"/>
    <property type="match status" value="2"/>
</dbReference>
<dbReference type="InterPro" id="IPR036179">
    <property type="entry name" value="Ig-like_dom_sf"/>
</dbReference>
<dbReference type="PANTHER" id="PTHR45889">
    <property type="entry name" value="IG-LIKE DOMAIN-CONTAINING PROTEIN"/>
    <property type="match status" value="1"/>
</dbReference>
<name>A0A6G1SK09_9ACAR</name>
<reference evidence="4" key="1">
    <citation type="submission" date="2018-10" db="EMBL/GenBank/DDBJ databases">
        <title>Transcriptome assembly of Aceria tosichella (Wheat curl mite) Type 2.</title>
        <authorList>
            <person name="Scully E.D."/>
            <person name="Geib S.M."/>
            <person name="Palmer N.A."/>
            <person name="Gupta A.K."/>
            <person name="Sarath G."/>
            <person name="Tatineni S."/>
        </authorList>
    </citation>
    <scope>NUCLEOTIDE SEQUENCE</scope>
    <source>
        <strain evidence="4">LincolnNE</strain>
    </source>
</reference>
<dbReference type="CDD" id="cd00096">
    <property type="entry name" value="Ig"/>
    <property type="match status" value="1"/>
</dbReference>
<evidence type="ECO:0000313" key="3">
    <source>
        <dbReference type="EMBL" id="MDE49975.1"/>
    </source>
</evidence>
<keyword evidence="1" id="KW-1133">Transmembrane helix</keyword>
<dbReference type="InterPro" id="IPR003598">
    <property type="entry name" value="Ig_sub2"/>
</dbReference>
<dbReference type="SMART" id="SM00409">
    <property type="entry name" value="IG"/>
    <property type="match status" value="2"/>
</dbReference>
<dbReference type="Pfam" id="PF13927">
    <property type="entry name" value="Ig_3"/>
    <property type="match status" value="2"/>
</dbReference>
<keyword evidence="1" id="KW-0812">Transmembrane</keyword>
<organism evidence="4">
    <name type="scientific">Aceria tosichella</name>
    <name type="common">wheat curl mite</name>
    <dbReference type="NCBI Taxonomy" id="561515"/>
    <lineage>
        <taxon>Eukaryota</taxon>
        <taxon>Metazoa</taxon>
        <taxon>Ecdysozoa</taxon>
        <taxon>Arthropoda</taxon>
        <taxon>Chelicerata</taxon>
        <taxon>Arachnida</taxon>
        <taxon>Acari</taxon>
        <taxon>Acariformes</taxon>
        <taxon>Trombidiformes</taxon>
        <taxon>Prostigmata</taxon>
        <taxon>Eupodina</taxon>
        <taxon>Eriophyoidea</taxon>
        <taxon>Eriophyidae</taxon>
        <taxon>Eriophyinae</taxon>
        <taxon>Aceriini</taxon>
        <taxon>Aceria</taxon>
    </lineage>
</organism>
<dbReference type="EMBL" id="GGYP01005204">
    <property type="protein sequence ID" value="MDE49975.1"/>
    <property type="molecule type" value="Transcribed_RNA"/>
</dbReference>
<dbReference type="InterPro" id="IPR007110">
    <property type="entry name" value="Ig-like_dom"/>
</dbReference>
<sequence length="311" mass="35504">MFCKQFLALFLWCHCYQIILNPLMQLLVFGLSNISGFANSDSIHHLGHYVSGSPITAAANKVTLTPGQEIALRCNIEEHPEASFTWYKRKVYPFAERKSDENREELTQKDQRYSISKNVMIIKSSTLDDVGDYFCRVEGQFDDVAEVEKMISVRLKPMIQEFDLKSSTYKSAIVEEGQPLKISCNVVDEYFPPESLNITWHMSKYDENDMNDILPGEEDFELVKNGATGLDLKIGKVTKDHRRLYKCQASNGVTENSKSILIRVKNKYTVIWPAVGIVIELVILIGVIIVVENRRVEPDKGAYDRKAIHQM</sequence>
<proteinExistence type="predicted"/>
<dbReference type="Gene3D" id="2.60.40.10">
    <property type="entry name" value="Immunoglobulins"/>
    <property type="match status" value="2"/>
</dbReference>